<proteinExistence type="predicted"/>
<evidence type="ECO:0000313" key="2">
    <source>
        <dbReference type="Proteomes" id="UP000285286"/>
    </source>
</evidence>
<dbReference type="EMBL" id="MOAM01000024">
    <property type="protein sequence ID" value="ROL70782.1"/>
    <property type="molecule type" value="Genomic_DNA"/>
</dbReference>
<dbReference type="RefSeq" id="WP_123566792.1">
    <property type="nucleotide sequence ID" value="NZ_CP158809.1"/>
</dbReference>
<accession>A0A423DGW0</accession>
<name>A0A423DGW0_9PSED</name>
<evidence type="ECO:0000313" key="1">
    <source>
        <dbReference type="EMBL" id="ROL70782.1"/>
    </source>
</evidence>
<organism evidence="1 2">
    <name type="scientific">Pseudomonas vranovensis</name>
    <dbReference type="NCBI Taxonomy" id="321661"/>
    <lineage>
        <taxon>Bacteria</taxon>
        <taxon>Pseudomonadati</taxon>
        <taxon>Pseudomonadota</taxon>
        <taxon>Gammaproteobacteria</taxon>
        <taxon>Pseudomonadales</taxon>
        <taxon>Pseudomonadaceae</taxon>
        <taxon>Pseudomonas</taxon>
    </lineage>
</organism>
<keyword evidence="2" id="KW-1185">Reference proteome</keyword>
<gene>
    <name evidence="1" type="ORF">BHU25_17140</name>
</gene>
<dbReference type="Proteomes" id="UP000285286">
    <property type="component" value="Unassembled WGS sequence"/>
</dbReference>
<dbReference type="AlphaFoldDB" id="A0A423DGW0"/>
<protein>
    <submittedName>
        <fullName evidence="1">Uncharacterized protein</fullName>
    </submittedName>
</protein>
<comment type="caution">
    <text evidence="1">The sequence shown here is derived from an EMBL/GenBank/DDBJ whole genome shotgun (WGS) entry which is preliminary data.</text>
</comment>
<sequence length="68" mass="7046">MSTLTEIAANHARMINAVAAGTSEPSERPALLVVGLQAPAGLDGGVPMPLELMLATQEPSHFTSLSYL</sequence>
<reference evidence="1 2" key="1">
    <citation type="submission" date="2016-10" db="EMBL/GenBank/DDBJ databases">
        <title>Comparative genome analysis of multiple Pseudomonas spp. focuses on biocontrol and plant growth promoting traits.</title>
        <authorList>
            <person name="Tao X.-Y."/>
            <person name="Taylor C.G."/>
        </authorList>
    </citation>
    <scope>NUCLEOTIDE SEQUENCE [LARGE SCALE GENOMIC DNA]</scope>
    <source>
        <strain evidence="1 2">15D11</strain>
    </source>
</reference>